<organism evidence="3 4">
    <name type="scientific">Skeletonema marinoi</name>
    <dbReference type="NCBI Taxonomy" id="267567"/>
    <lineage>
        <taxon>Eukaryota</taxon>
        <taxon>Sar</taxon>
        <taxon>Stramenopiles</taxon>
        <taxon>Ochrophyta</taxon>
        <taxon>Bacillariophyta</taxon>
        <taxon>Coscinodiscophyceae</taxon>
        <taxon>Thalassiosirophycidae</taxon>
        <taxon>Thalassiosirales</taxon>
        <taxon>Skeletonemataceae</taxon>
        <taxon>Skeletonema</taxon>
        <taxon>Skeletonema marinoi-dohrnii complex</taxon>
    </lineage>
</organism>
<dbReference type="Pfam" id="PF20710">
    <property type="entry name" value="DUF6824"/>
    <property type="match status" value="1"/>
</dbReference>
<sequence>MNTQANQKTTSPGDTKDLKALYAQSFALVTPANKDADQNNLLVPVKKEEDAGSANTAKPYQLAIKSPFSASSNAGIEQNSSPVSQITHMDAQDYTFDNIEPLPYDQDEQIALHGCLGNHFLDMMNSPVEPPSIGNEVQDCVMFHANDLEDDMKQLPNLPEVEVMSAVSPHPLPFYPPHPHWPMYQGHPLHPPHPHYVYCNYGYAHTDDHSAKSTPILHPKAPTNQSSAKCGRRSGKPQITPGDDQELIREATENDVICGRGGAINSHPGNRRFRNYINELKYQYLHESKQTKPKVAMRVLDLIKQSNPPGRFLVKFPEGYLECSVDRAKEKVTSQALREGAAKLRKEGYGDKKEETGPLEVKPILLLNERASGVRLDYTDDEKYCDQFEPPRPRKKSKRASV</sequence>
<keyword evidence="4" id="KW-1185">Reference proteome</keyword>
<accession>A0AAD8YPE6</accession>
<dbReference type="AlphaFoldDB" id="A0AAD8YPE6"/>
<evidence type="ECO:0000313" key="3">
    <source>
        <dbReference type="EMBL" id="KAK1749089.1"/>
    </source>
</evidence>
<reference evidence="3" key="1">
    <citation type="submission" date="2023-06" db="EMBL/GenBank/DDBJ databases">
        <title>Survivors Of The Sea: Transcriptome response of Skeletonema marinoi to long-term dormancy.</title>
        <authorList>
            <person name="Pinder M.I.M."/>
            <person name="Kourtchenko O."/>
            <person name="Robertson E.K."/>
            <person name="Larsson T."/>
            <person name="Maumus F."/>
            <person name="Osuna-Cruz C.M."/>
            <person name="Vancaester E."/>
            <person name="Stenow R."/>
            <person name="Vandepoele K."/>
            <person name="Ploug H."/>
            <person name="Bruchert V."/>
            <person name="Godhe A."/>
            <person name="Topel M."/>
        </authorList>
    </citation>
    <scope>NUCLEOTIDE SEQUENCE</scope>
    <source>
        <strain evidence="3">R05AC</strain>
    </source>
</reference>
<feature type="domain" description="DUF6824" evidence="2">
    <location>
        <begin position="255"/>
        <end position="339"/>
    </location>
</feature>
<evidence type="ECO:0000313" key="4">
    <source>
        <dbReference type="Proteomes" id="UP001224775"/>
    </source>
</evidence>
<dbReference type="InterPro" id="IPR049227">
    <property type="entry name" value="DUF6824"/>
</dbReference>
<comment type="caution">
    <text evidence="3">The sequence shown here is derived from an EMBL/GenBank/DDBJ whole genome shotgun (WGS) entry which is preliminary data.</text>
</comment>
<proteinExistence type="predicted"/>
<evidence type="ECO:0000259" key="2">
    <source>
        <dbReference type="Pfam" id="PF20710"/>
    </source>
</evidence>
<evidence type="ECO:0000256" key="1">
    <source>
        <dbReference type="SAM" id="MobiDB-lite"/>
    </source>
</evidence>
<name>A0AAD8YPE6_9STRA</name>
<feature type="region of interest" description="Disordered" evidence="1">
    <location>
        <begin position="220"/>
        <end position="242"/>
    </location>
</feature>
<gene>
    <name evidence="3" type="ORF">QTG54_001028</name>
</gene>
<protein>
    <recommendedName>
        <fullName evidence="2">DUF6824 domain-containing protein</fullName>
    </recommendedName>
</protein>
<dbReference type="EMBL" id="JATAAI010000001">
    <property type="protein sequence ID" value="KAK1749089.1"/>
    <property type="molecule type" value="Genomic_DNA"/>
</dbReference>
<dbReference type="Proteomes" id="UP001224775">
    <property type="component" value="Unassembled WGS sequence"/>
</dbReference>